<dbReference type="RefSeq" id="WP_017927295.1">
    <property type="nucleotide sequence ID" value="NZ_KB822995.1"/>
</dbReference>
<dbReference type="Pfam" id="PF08241">
    <property type="entry name" value="Methyltransf_11"/>
    <property type="match status" value="1"/>
</dbReference>
<comment type="caution">
    <text evidence="2">The sequence shown here is derived from an EMBL/GenBank/DDBJ whole genome shotgun (WGS) entry which is preliminary data.</text>
</comment>
<feature type="domain" description="Methyltransferase type 11" evidence="1">
    <location>
        <begin position="41"/>
        <end position="134"/>
    </location>
</feature>
<dbReference type="SUPFAM" id="SSF53335">
    <property type="entry name" value="S-adenosyl-L-methionine-dependent methyltransferases"/>
    <property type="match status" value="1"/>
</dbReference>
<dbReference type="HOGENOM" id="CLU_037990_2_4_5"/>
<dbReference type="STRING" id="1122180.Lokhon_02851"/>
<dbReference type="InterPro" id="IPR029063">
    <property type="entry name" value="SAM-dependent_MTases_sf"/>
</dbReference>
<dbReference type="CDD" id="cd02440">
    <property type="entry name" value="AdoMet_MTases"/>
    <property type="match status" value="1"/>
</dbReference>
<dbReference type="OrthoDB" id="8153637at2"/>
<gene>
    <name evidence="2" type="ORF">Lokhon_02851</name>
</gene>
<sequence>MEQTVSRRDAEAYELFMGRWSRPVADRFLDWLRAPTGADWVDVGSGTGVLVAAILDRSAPRDLLAVDASDAFTDYARHRFSDPRLRIEQGDALQLPLAPQSRDVAVSGLFVNTVTPMQNLLSEMRRVLRPGGLLGFYVWDYPSGGMGMLDAFWQAAGGIDAGAVELSERHRFAECDFAGLDRACRAAGLEPAIGLIDTVSEHEDFEAYWRPFTQAESPAKRYLDGLDPAGRAELRGALAQRLDHGGPIRLPARAWCVKAVLPQG</sequence>
<dbReference type="AlphaFoldDB" id="A0A017HAN0"/>
<evidence type="ECO:0000313" key="3">
    <source>
        <dbReference type="Proteomes" id="UP000025047"/>
    </source>
</evidence>
<dbReference type="Gene3D" id="3.40.50.150">
    <property type="entry name" value="Vaccinia Virus protein VP39"/>
    <property type="match status" value="1"/>
</dbReference>
<proteinExistence type="predicted"/>
<reference evidence="2 3" key="1">
    <citation type="submission" date="2013-03" db="EMBL/GenBank/DDBJ databases">
        <authorList>
            <person name="Fiebig A."/>
            <person name="Goeker M."/>
            <person name="Klenk H.-P.P."/>
        </authorList>
    </citation>
    <scope>NUCLEOTIDE SEQUENCE [LARGE SCALE GENOMIC DNA]</scope>
    <source>
        <strain evidence="2 3">DSM 17492</strain>
    </source>
</reference>
<dbReference type="Proteomes" id="UP000025047">
    <property type="component" value="Unassembled WGS sequence"/>
</dbReference>
<evidence type="ECO:0000259" key="1">
    <source>
        <dbReference type="Pfam" id="PF08241"/>
    </source>
</evidence>
<name>A0A017HAN0_9RHOB</name>
<dbReference type="PANTHER" id="PTHR42912">
    <property type="entry name" value="METHYLTRANSFERASE"/>
    <property type="match status" value="1"/>
</dbReference>
<organism evidence="2 3">
    <name type="scientific">Limimaricola hongkongensis DSM 17492</name>
    <dbReference type="NCBI Taxonomy" id="1122180"/>
    <lineage>
        <taxon>Bacteria</taxon>
        <taxon>Pseudomonadati</taxon>
        <taxon>Pseudomonadota</taxon>
        <taxon>Alphaproteobacteria</taxon>
        <taxon>Rhodobacterales</taxon>
        <taxon>Paracoccaceae</taxon>
        <taxon>Limimaricola</taxon>
    </lineage>
</organism>
<dbReference type="InterPro" id="IPR050508">
    <property type="entry name" value="Methyltransf_Superfamily"/>
</dbReference>
<evidence type="ECO:0000313" key="2">
    <source>
        <dbReference type="EMBL" id="EYD71203.1"/>
    </source>
</evidence>
<dbReference type="GO" id="GO:0008757">
    <property type="term" value="F:S-adenosylmethionine-dependent methyltransferase activity"/>
    <property type="evidence" value="ECO:0007669"/>
    <property type="project" value="InterPro"/>
</dbReference>
<dbReference type="EMBL" id="APGJ01000007">
    <property type="protein sequence ID" value="EYD71203.1"/>
    <property type="molecule type" value="Genomic_DNA"/>
</dbReference>
<dbReference type="eggNOG" id="COG2226">
    <property type="taxonomic scope" value="Bacteria"/>
</dbReference>
<dbReference type="PATRIC" id="fig|1122180.6.peg.2830"/>
<protein>
    <recommendedName>
        <fullName evidence="1">Methyltransferase type 11 domain-containing protein</fullName>
    </recommendedName>
</protein>
<dbReference type="InterPro" id="IPR013216">
    <property type="entry name" value="Methyltransf_11"/>
</dbReference>
<accession>A0A017HAN0</accession>
<keyword evidence="3" id="KW-1185">Reference proteome</keyword>